<dbReference type="EMBL" id="CP020946">
    <property type="protein sequence ID" value="ASD63728.1"/>
    <property type="molecule type" value="Genomic_DNA"/>
</dbReference>
<dbReference type="RefSeq" id="WP_088565248.1">
    <property type="nucleotide sequence ID" value="NZ_CP020946.1"/>
</dbReference>
<sequence>MKRLLILALLLPGSAFADCVLKNELQGQKHFVCQAPGTSKSVHVLDLKGGFSETAYFHGYFLKKEIEAGVLKGVQVRTERAFSALDKKSQDQLLLIKKCVIDNYRASVSDEFKAGLKNLHRGLKDAGSQVSWNAFEESNYMVEFSIFADSMQRQMDESPRKGAMKVFASCAPYFIGNTLAKPFKLLAQGLRSIKMGCTGISASASSSRDGALLHGRNFDTGLLGFYEPEQVIVINRQKNGTTSVGLGSAGLHYAGGISGINNHGLSVSLHELQTEGTQIRYDRGESDIAPYLLHSVLLKARSLNEAIAMIQTRKGFGAWTFFISDAKTDESASIELSGDTVVVARRAKNKFLGQSNHFLGGKTSQEGYEYSLNKTLETRARLAHVERTLNEDFGKIDAQWVINRLSGHTDELVGARSFGRTTTKLYTAATHVMQPGRMQWWMSVAETYPTNRSHFVGFRLLGPGQRAPVEILGTTKAWEDPTKPAWYDSMKYYVKAYLANEQDHSSIAGLDRTLALLETASATAAQDGVFEFPYEFMWARIKVLRAAKNIMAGQRDIAYIDLTEAQERLNMISARLGTGLHDYENFQLDLWRFRAETLKPQAKQSRAAQGAFRQEAQGLLQGLISKYPRQSELYDLQWSLGEEAQLYIVLDAEIRLGTVE</sequence>
<dbReference type="InterPro" id="IPR047794">
    <property type="entry name" value="C45_proenzyme-like"/>
</dbReference>
<evidence type="ECO:0000256" key="1">
    <source>
        <dbReference type="SAM" id="SignalP"/>
    </source>
</evidence>
<dbReference type="Pfam" id="PF03417">
    <property type="entry name" value="AAT"/>
    <property type="match status" value="1"/>
</dbReference>
<dbReference type="Gene3D" id="3.60.60.10">
    <property type="entry name" value="Penicillin V Acylase, Chain A"/>
    <property type="match status" value="1"/>
</dbReference>
<organism evidence="3 4">
    <name type="scientific">Bdellovibrio bacteriovorus</name>
    <dbReference type="NCBI Taxonomy" id="959"/>
    <lineage>
        <taxon>Bacteria</taxon>
        <taxon>Pseudomonadati</taxon>
        <taxon>Bdellovibrionota</taxon>
        <taxon>Bdellovibrionia</taxon>
        <taxon>Bdellovibrionales</taxon>
        <taxon>Pseudobdellovibrionaceae</taxon>
        <taxon>Bdellovibrio</taxon>
    </lineage>
</organism>
<evidence type="ECO:0000313" key="4">
    <source>
        <dbReference type="Proteomes" id="UP000197003"/>
    </source>
</evidence>
<feature type="signal peptide" evidence="1">
    <location>
        <begin position="1"/>
        <end position="17"/>
    </location>
</feature>
<name>A0A1Z3N8D8_BDEBC</name>
<reference evidence="3 4" key="1">
    <citation type="submission" date="2017-04" db="EMBL/GenBank/DDBJ databases">
        <title>Whole genome sequence of Bdellovibrio bacteriovorus strain SSB218315.</title>
        <authorList>
            <person name="Oyedara O."/>
            <person name="Rodriguez-Perez M.A."/>
        </authorList>
    </citation>
    <scope>NUCLEOTIDE SEQUENCE [LARGE SCALE GENOMIC DNA]</scope>
    <source>
        <strain evidence="3 4">SSB218315</strain>
    </source>
</reference>
<dbReference type="OrthoDB" id="5287380at2"/>
<feature type="domain" description="Peptidase C45 hydrolase" evidence="2">
    <location>
        <begin position="213"/>
        <end position="445"/>
    </location>
</feature>
<gene>
    <name evidence="3" type="ORF">B9G79_09150</name>
</gene>
<dbReference type="Proteomes" id="UP000197003">
    <property type="component" value="Chromosome"/>
</dbReference>
<feature type="chain" id="PRO_5012441715" description="Peptidase C45 hydrolase domain-containing protein" evidence="1">
    <location>
        <begin position="18"/>
        <end position="660"/>
    </location>
</feature>
<evidence type="ECO:0000259" key="2">
    <source>
        <dbReference type="Pfam" id="PF03417"/>
    </source>
</evidence>
<dbReference type="InterPro" id="IPR005079">
    <property type="entry name" value="Peptidase_C45_hydrolase"/>
</dbReference>
<dbReference type="AlphaFoldDB" id="A0A1Z3N8D8"/>
<evidence type="ECO:0000313" key="3">
    <source>
        <dbReference type="EMBL" id="ASD63728.1"/>
    </source>
</evidence>
<dbReference type="NCBIfam" id="NF040521">
    <property type="entry name" value="C45_proenzyme"/>
    <property type="match status" value="1"/>
</dbReference>
<keyword evidence="1" id="KW-0732">Signal</keyword>
<proteinExistence type="predicted"/>
<accession>A0A1Z3N8D8</accession>
<protein>
    <recommendedName>
        <fullName evidence="2">Peptidase C45 hydrolase domain-containing protein</fullName>
    </recommendedName>
</protein>